<keyword evidence="3" id="KW-1185">Reference proteome</keyword>
<organism evidence="2 3">
    <name type="scientific">Deinococcus humi</name>
    <dbReference type="NCBI Taxonomy" id="662880"/>
    <lineage>
        <taxon>Bacteria</taxon>
        <taxon>Thermotogati</taxon>
        <taxon>Deinococcota</taxon>
        <taxon>Deinococci</taxon>
        <taxon>Deinococcales</taxon>
        <taxon>Deinococcaceae</taxon>
        <taxon>Deinococcus</taxon>
    </lineage>
</organism>
<dbReference type="RefSeq" id="WP_268239992.1">
    <property type="nucleotide sequence ID" value="NZ_JACHFL010000001.1"/>
</dbReference>
<gene>
    <name evidence="2" type="ORF">HNQ08_000415</name>
</gene>
<accession>A0A7W8JTF8</accession>
<sequence length="40" mass="4543">MKRRLEKRRDRWLGGLIVVGLMLGIAVASYGLFLLLKGEI</sequence>
<protein>
    <submittedName>
        <fullName evidence="2">Uncharacterized protein</fullName>
    </submittedName>
</protein>
<name>A0A7W8JTF8_9DEIO</name>
<dbReference type="EMBL" id="JACHFL010000001">
    <property type="protein sequence ID" value="MBB5361344.1"/>
    <property type="molecule type" value="Genomic_DNA"/>
</dbReference>
<reference evidence="2 3" key="1">
    <citation type="submission" date="2020-08" db="EMBL/GenBank/DDBJ databases">
        <title>Genomic Encyclopedia of Type Strains, Phase IV (KMG-IV): sequencing the most valuable type-strain genomes for metagenomic binning, comparative biology and taxonomic classification.</title>
        <authorList>
            <person name="Goeker M."/>
        </authorList>
    </citation>
    <scope>NUCLEOTIDE SEQUENCE [LARGE SCALE GENOMIC DNA]</scope>
    <source>
        <strain evidence="2 3">DSM 27939</strain>
    </source>
</reference>
<keyword evidence="1" id="KW-1133">Transmembrane helix</keyword>
<feature type="transmembrane region" description="Helical" evidence="1">
    <location>
        <begin position="12"/>
        <end position="36"/>
    </location>
</feature>
<keyword evidence="1" id="KW-0812">Transmembrane</keyword>
<dbReference type="Proteomes" id="UP000552709">
    <property type="component" value="Unassembled WGS sequence"/>
</dbReference>
<keyword evidence="1" id="KW-0472">Membrane</keyword>
<proteinExistence type="predicted"/>
<evidence type="ECO:0000313" key="3">
    <source>
        <dbReference type="Proteomes" id="UP000552709"/>
    </source>
</evidence>
<evidence type="ECO:0000256" key="1">
    <source>
        <dbReference type="SAM" id="Phobius"/>
    </source>
</evidence>
<comment type="caution">
    <text evidence="2">The sequence shown here is derived from an EMBL/GenBank/DDBJ whole genome shotgun (WGS) entry which is preliminary data.</text>
</comment>
<evidence type="ECO:0000313" key="2">
    <source>
        <dbReference type="EMBL" id="MBB5361344.1"/>
    </source>
</evidence>
<dbReference type="AlphaFoldDB" id="A0A7W8JTF8"/>